<evidence type="ECO:0000256" key="5">
    <source>
        <dbReference type="PROSITE-ProRule" id="PRU00221"/>
    </source>
</evidence>
<comment type="similarity">
    <text evidence="1">Belongs to the WD repeat HIR1 family.</text>
</comment>
<gene>
    <name evidence="8" type="ORF">BC008_21070</name>
    <name evidence="9" type="ORF">BC008_22015</name>
</gene>
<keyword evidence="3" id="KW-0677">Repeat</keyword>
<dbReference type="InterPro" id="IPR015943">
    <property type="entry name" value="WD40/YVTN_repeat-like_dom_sf"/>
</dbReference>
<feature type="repeat" description="WD" evidence="5">
    <location>
        <begin position="474"/>
        <end position="523"/>
    </location>
</feature>
<dbReference type="PROSITE" id="PS00108">
    <property type="entry name" value="PROTEIN_KINASE_ST"/>
    <property type="match status" value="1"/>
</dbReference>
<protein>
    <submittedName>
        <fullName evidence="8">Protein kinase</fullName>
    </submittedName>
</protein>
<accession>A0A0V7ZL71</accession>
<keyword evidence="4" id="KW-0156">Chromatin regulator</keyword>
<dbReference type="GO" id="GO:0006325">
    <property type="term" value="P:chromatin organization"/>
    <property type="evidence" value="ECO:0007669"/>
    <property type="project" value="UniProtKB-KW"/>
</dbReference>
<dbReference type="OrthoDB" id="494465at2"/>
<feature type="repeat" description="WD" evidence="5">
    <location>
        <begin position="608"/>
        <end position="642"/>
    </location>
</feature>
<dbReference type="Proteomes" id="UP000053372">
    <property type="component" value="Unassembled WGS sequence"/>
</dbReference>
<name>A0A0V7ZL71_9CYAN</name>
<dbReference type="Pfam" id="PF00069">
    <property type="entry name" value="Pkinase"/>
    <property type="match status" value="1"/>
</dbReference>
<comment type="caution">
    <text evidence="8">The sequence shown here is derived from an EMBL/GenBank/DDBJ whole genome shotgun (WGS) entry which is preliminary data.</text>
</comment>
<dbReference type="SUPFAM" id="SSF56112">
    <property type="entry name" value="Protein kinase-like (PK-like)"/>
    <property type="match status" value="1"/>
</dbReference>
<feature type="repeat" description="WD" evidence="5">
    <location>
        <begin position="566"/>
        <end position="607"/>
    </location>
</feature>
<dbReference type="PROSITE" id="PS00678">
    <property type="entry name" value="WD_REPEATS_1"/>
    <property type="match status" value="4"/>
</dbReference>
<dbReference type="PROSITE" id="PS50082">
    <property type="entry name" value="WD_REPEATS_2"/>
    <property type="match status" value="7"/>
</dbReference>
<keyword evidence="10" id="KW-1185">Reference proteome</keyword>
<dbReference type="Pfam" id="PF24105">
    <property type="entry name" value="Beta-prop_CAF1B_HIR1"/>
    <property type="match status" value="1"/>
</dbReference>
<dbReference type="PROSITE" id="PS50011">
    <property type="entry name" value="PROTEIN_KINASE_DOM"/>
    <property type="match status" value="1"/>
</dbReference>
<evidence type="ECO:0000256" key="4">
    <source>
        <dbReference type="ARBA" id="ARBA00022853"/>
    </source>
</evidence>
<dbReference type="InterPro" id="IPR050349">
    <property type="entry name" value="WD_LIS1/nudF_dynein_reg"/>
</dbReference>
<keyword evidence="8" id="KW-0808">Transferase</keyword>
<organism evidence="8 10">
    <name type="scientific">Mastigocoleus testarum BC008</name>
    <dbReference type="NCBI Taxonomy" id="371196"/>
    <lineage>
        <taxon>Bacteria</taxon>
        <taxon>Bacillati</taxon>
        <taxon>Cyanobacteriota</taxon>
        <taxon>Cyanophyceae</taxon>
        <taxon>Nostocales</taxon>
        <taxon>Hapalosiphonaceae</taxon>
        <taxon>Mastigocoleus</taxon>
    </lineage>
</organism>
<evidence type="ECO:0000313" key="9">
    <source>
        <dbReference type="EMBL" id="KST65653.1"/>
    </source>
</evidence>
<dbReference type="Pfam" id="PF00400">
    <property type="entry name" value="WD40"/>
    <property type="match status" value="3"/>
</dbReference>
<dbReference type="PANTHER" id="PTHR44129">
    <property type="entry name" value="WD REPEAT-CONTAINING PROTEIN POP1"/>
    <property type="match status" value="1"/>
</dbReference>
<keyword evidence="2 5" id="KW-0853">WD repeat</keyword>
<dbReference type="InterPro" id="IPR008271">
    <property type="entry name" value="Ser/Thr_kinase_AS"/>
</dbReference>
<dbReference type="InterPro" id="IPR036322">
    <property type="entry name" value="WD40_repeat_dom_sf"/>
</dbReference>
<feature type="region of interest" description="Disordered" evidence="6">
    <location>
        <begin position="283"/>
        <end position="317"/>
    </location>
</feature>
<dbReference type="InterPro" id="IPR000719">
    <property type="entry name" value="Prot_kinase_dom"/>
</dbReference>
<evidence type="ECO:0000256" key="6">
    <source>
        <dbReference type="SAM" id="MobiDB-lite"/>
    </source>
</evidence>
<sequence>MVWSAGKKLFGERYTIVRKLGEGGIGITYLAVNEENQPRVIKTLRQEVLRDPQWKTQQKKLRQDFRDEAVRLAVCRHPHVVQIENIFDDGDLPCMVMEYIEGEDLGRYIQKTGALSESEALLYIRQIGDALTVVHRKGLLHRDIKPRNIMLRRGKPEAVLIDFGIARDFVPNVVQRHTVYRTPGFAPPEQYQLEAARGEYIDVYALAATLYNLLTGVMPTSADDRRHIPLQPPQSINPNISDKVNQAVMRGMALKANYRPHSVQEWLNLLDTDGDPGLPAVTPTRIITPDESSQVPINTDDRSSSHQSPPLSFGHGVSSASSANVEFNIWQCIHTLGGHGGQVHSVAITPVSLQSSKGFLNAIASGSSDKTIKLWDLGTGQLLRSFGKWFFGHSSLIHQVAFNYNGEVLASASWDETIKLWQVNSGKEIRTLKGHTNSVNSVNFSPNGKLLASGSADFTIKLWEINSGREVTTFRGHSESVWSVAWSPFPVNFPNGFGLLLASGGADFTIKLWEINSGREVSTLQGHSLFVNTVAFSPNGQLLASGSSDNTIKIWDISTGREIHTLEGHFDSVWSLAWSPDGQLLASGSWDNTIKIWLVSSGKEIACLVGHDNYVRSVAWGRGGRTIVSGSDDATIKIWERS</sequence>
<dbReference type="Gene3D" id="2.130.10.10">
    <property type="entry name" value="YVTN repeat-like/Quinoprotein amine dehydrogenase"/>
    <property type="match status" value="3"/>
</dbReference>
<dbReference type="CDD" id="cd00200">
    <property type="entry name" value="WD40"/>
    <property type="match status" value="1"/>
</dbReference>
<feature type="domain" description="Protein kinase" evidence="7">
    <location>
        <begin position="14"/>
        <end position="278"/>
    </location>
</feature>
<dbReference type="InterPro" id="IPR020472">
    <property type="entry name" value="WD40_PAC1"/>
</dbReference>
<feature type="repeat" description="WD" evidence="5">
    <location>
        <begin position="524"/>
        <end position="565"/>
    </location>
</feature>
<evidence type="ECO:0000313" key="10">
    <source>
        <dbReference type="Proteomes" id="UP000053372"/>
    </source>
</evidence>
<dbReference type="SMART" id="SM00320">
    <property type="entry name" value="WD40"/>
    <property type="match status" value="7"/>
</dbReference>
<dbReference type="Gene3D" id="3.30.200.20">
    <property type="entry name" value="Phosphorylase Kinase, domain 1"/>
    <property type="match status" value="1"/>
</dbReference>
<proteinExistence type="inferred from homology"/>
<dbReference type="Gene3D" id="1.10.510.10">
    <property type="entry name" value="Transferase(Phosphotransferase) domain 1"/>
    <property type="match status" value="1"/>
</dbReference>
<reference evidence="8 10" key="1">
    <citation type="journal article" date="2015" name="Genome Announc.">
        <title>Draft Genome of the Euendolithic (true boring) Cyanobacterium Mastigocoleus testarum strain BC008.</title>
        <authorList>
            <person name="Guida B.S."/>
            <person name="Garcia-Pichel F."/>
        </authorList>
    </citation>
    <scope>NUCLEOTIDE SEQUENCE [LARGE SCALE GENOMIC DNA]</scope>
    <source>
        <strain evidence="8 10">BC008</strain>
    </source>
</reference>
<dbReference type="PROSITE" id="PS50294">
    <property type="entry name" value="WD_REPEATS_REGION"/>
    <property type="match status" value="7"/>
</dbReference>
<dbReference type="RefSeq" id="WP_027843426.1">
    <property type="nucleotide sequence ID" value="NZ_LMTZ01000106.1"/>
</dbReference>
<evidence type="ECO:0000259" key="7">
    <source>
        <dbReference type="PROSITE" id="PS50011"/>
    </source>
</evidence>
<dbReference type="EMBL" id="LMTZ01000109">
    <property type="protein sequence ID" value="KST65293.1"/>
    <property type="molecule type" value="Genomic_DNA"/>
</dbReference>
<feature type="repeat" description="WD" evidence="5">
    <location>
        <begin position="390"/>
        <end position="431"/>
    </location>
</feature>
<dbReference type="InterPro" id="IPR055410">
    <property type="entry name" value="Beta-prop_CAF1B_HIR1"/>
</dbReference>
<evidence type="ECO:0000256" key="3">
    <source>
        <dbReference type="ARBA" id="ARBA00022737"/>
    </source>
</evidence>
<feature type="repeat" description="WD" evidence="5">
    <location>
        <begin position="336"/>
        <end position="385"/>
    </location>
</feature>
<dbReference type="SUPFAM" id="SSF50978">
    <property type="entry name" value="WD40 repeat-like"/>
    <property type="match status" value="1"/>
</dbReference>
<dbReference type="GO" id="GO:0005524">
    <property type="term" value="F:ATP binding"/>
    <property type="evidence" value="ECO:0007669"/>
    <property type="project" value="InterPro"/>
</dbReference>
<dbReference type="CDD" id="cd14014">
    <property type="entry name" value="STKc_PknB_like"/>
    <property type="match status" value="1"/>
</dbReference>
<evidence type="ECO:0000256" key="2">
    <source>
        <dbReference type="ARBA" id="ARBA00022574"/>
    </source>
</evidence>
<dbReference type="PRINTS" id="PR00320">
    <property type="entry name" value="GPROTEINBRPT"/>
</dbReference>
<dbReference type="EMBL" id="LMTZ01000106">
    <property type="protein sequence ID" value="KST65653.1"/>
    <property type="molecule type" value="Genomic_DNA"/>
</dbReference>
<evidence type="ECO:0000256" key="1">
    <source>
        <dbReference type="ARBA" id="ARBA00007306"/>
    </source>
</evidence>
<dbReference type="AlphaFoldDB" id="A0A0V7ZL71"/>
<dbReference type="InterPro" id="IPR019775">
    <property type="entry name" value="WD40_repeat_CS"/>
</dbReference>
<feature type="repeat" description="WD" evidence="5">
    <location>
        <begin position="432"/>
        <end position="473"/>
    </location>
</feature>
<dbReference type="InterPro" id="IPR001680">
    <property type="entry name" value="WD40_rpt"/>
</dbReference>
<dbReference type="SMART" id="SM00220">
    <property type="entry name" value="S_TKc"/>
    <property type="match status" value="1"/>
</dbReference>
<dbReference type="InterPro" id="IPR011009">
    <property type="entry name" value="Kinase-like_dom_sf"/>
</dbReference>
<keyword evidence="8" id="KW-0418">Kinase</keyword>
<dbReference type="GO" id="GO:0004672">
    <property type="term" value="F:protein kinase activity"/>
    <property type="evidence" value="ECO:0007669"/>
    <property type="project" value="InterPro"/>
</dbReference>
<evidence type="ECO:0000313" key="8">
    <source>
        <dbReference type="EMBL" id="KST65293.1"/>
    </source>
</evidence>